<dbReference type="InterPro" id="IPR001932">
    <property type="entry name" value="PPM-type_phosphatase-like_dom"/>
</dbReference>
<dbReference type="SMART" id="SM00332">
    <property type="entry name" value="PP2Cc"/>
    <property type="match status" value="1"/>
</dbReference>
<dbReference type="PROSITE" id="PS51746">
    <property type="entry name" value="PPM_2"/>
    <property type="match status" value="1"/>
</dbReference>
<dbReference type="CDD" id="cd00143">
    <property type="entry name" value="PP2Cc"/>
    <property type="match status" value="1"/>
</dbReference>
<feature type="compositionally biased region" description="Low complexity" evidence="1">
    <location>
        <begin position="432"/>
        <end position="454"/>
    </location>
</feature>
<evidence type="ECO:0000256" key="2">
    <source>
        <dbReference type="SAM" id="Phobius"/>
    </source>
</evidence>
<dbReference type="InterPro" id="IPR015655">
    <property type="entry name" value="PP2C"/>
</dbReference>
<dbReference type="Proteomes" id="UP000656804">
    <property type="component" value="Unassembled WGS sequence"/>
</dbReference>
<dbReference type="AlphaFoldDB" id="A0A930UZW4"/>
<dbReference type="SMART" id="SM00331">
    <property type="entry name" value="PP2C_SIG"/>
    <property type="match status" value="1"/>
</dbReference>
<dbReference type="InterPro" id="IPR036457">
    <property type="entry name" value="PPM-type-like_dom_sf"/>
</dbReference>
<protein>
    <submittedName>
        <fullName evidence="4">Serine/threonine-protein phosphatase</fullName>
    </submittedName>
</protein>
<keyword evidence="2" id="KW-0812">Transmembrane</keyword>
<dbReference type="Gene3D" id="3.60.40.10">
    <property type="entry name" value="PPM-type phosphatase domain"/>
    <property type="match status" value="1"/>
</dbReference>
<gene>
    <name evidence="4" type="ORF">ISG29_20045</name>
</gene>
<dbReference type="PANTHER" id="PTHR47992">
    <property type="entry name" value="PROTEIN PHOSPHATASE"/>
    <property type="match status" value="1"/>
</dbReference>
<comment type="caution">
    <text evidence="4">The sequence shown here is derived from an EMBL/GenBank/DDBJ whole genome shotgun (WGS) entry which is preliminary data.</text>
</comment>
<dbReference type="GO" id="GO:0004722">
    <property type="term" value="F:protein serine/threonine phosphatase activity"/>
    <property type="evidence" value="ECO:0007669"/>
    <property type="project" value="InterPro"/>
</dbReference>
<dbReference type="EMBL" id="JADIVZ010000017">
    <property type="protein sequence ID" value="MBF4163968.1"/>
    <property type="molecule type" value="Genomic_DNA"/>
</dbReference>
<organism evidence="4 5">
    <name type="scientific">Nocardioides acrostichi</name>
    <dbReference type="NCBI Taxonomy" id="2784339"/>
    <lineage>
        <taxon>Bacteria</taxon>
        <taxon>Bacillati</taxon>
        <taxon>Actinomycetota</taxon>
        <taxon>Actinomycetes</taxon>
        <taxon>Propionibacteriales</taxon>
        <taxon>Nocardioidaceae</taxon>
        <taxon>Nocardioides</taxon>
    </lineage>
</organism>
<feature type="region of interest" description="Disordered" evidence="1">
    <location>
        <begin position="431"/>
        <end position="454"/>
    </location>
</feature>
<feature type="domain" description="PPM-type phosphatase" evidence="3">
    <location>
        <begin position="8"/>
        <end position="242"/>
    </location>
</feature>
<evidence type="ECO:0000256" key="1">
    <source>
        <dbReference type="SAM" id="MobiDB-lite"/>
    </source>
</evidence>
<accession>A0A930UZW4</accession>
<keyword evidence="5" id="KW-1185">Reference proteome</keyword>
<evidence type="ECO:0000313" key="4">
    <source>
        <dbReference type="EMBL" id="MBF4163968.1"/>
    </source>
</evidence>
<evidence type="ECO:0000313" key="5">
    <source>
        <dbReference type="Proteomes" id="UP000656804"/>
    </source>
</evidence>
<name>A0A930UZW4_9ACTN</name>
<sequence>MSAPLRLHWSAISDVGRVRKDNQDSGYAGPWLLAVCDGVGGAARGDIASSTAISQVRKLDDESPAGLDAEHLLSAVAGALHRAHDRIGELVDEDPSLSGTSTTATLLFFDGAQLAVGHVGDSRAYLMREGSISQLTSDHTFVQSLIDEGRITPEEALVHPHRNVILKALDGMHEAEPDLFMLTVQPGDRLLVCSDGATASLGDDRICDILGTGTPDYAAIELTRASLEAGSTDNVTCIVADVLDPAGAEARAEDLADLQPMLVGAASELRRKPARSGRPTALFRGHRSGDTGEMEPIDADLPDLPADVHAIHTDPIDPESARYAPRAPHRFAWLRRLLGLITVVGVAWVGVAAAWTWVQDQYYVGEVDGQVCIFRGVNSSLPGVSLSEPYEATNISTDRLRPLQADGVASGLAADDLDDARGIVENLAKQQVTSDEGTTSTTATTPADVGTCGS</sequence>
<keyword evidence="2" id="KW-1133">Transmembrane helix</keyword>
<dbReference type="SUPFAM" id="SSF81606">
    <property type="entry name" value="PP2C-like"/>
    <property type="match status" value="1"/>
</dbReference>
<dbReference type="Pfam" id="PF13672">
    <property type="entry name" value="PP2C_2"/>
    <property type="match status" value="1"/>
</dbReference>
<reference evidence="4" key="1">
    <citation type="submission" date="2020-11" db="EMBL/GenBank/DDBJ databases">
        <title>Nocardioides sp. CBS4Y-1, whole genome shotgun sequence.</title>
        <authorList>
            <person name="Tuo L."/>
        </authorList>
    </citation>
    <scope>NUCLEOTIDE SEQUENCE</scope>
    <source>
        <strain evidence="4">CBS4Y-1</strain>
    </source>
</reference>
<feature type="transmembrane region" description="Helical" evidence="2">
    <location>
        <begin position="337"/>
        <end position="358"/>
    </location>
</feature>
<keyword evidence="2" id="KW-0472">Membrane</keyword>
<evidence type="ECO:0000259" key="3">
    <source>
        <dbReference type="PROSITE" id="PS51746"/>
    </source>
</evidence>
<proteinExistence type="predicted"/>